<dbReference type="PROSITE" id="PS51257">
    <property type="entry name" value="PROKAR_LIPOPROTEIN"/>
    <property type="match status" value="1"/>
</dbReference>
<dbReference type="EMBL" id="JADKGY010000029">
    <property type="protein sequence ID" value="MBK9983910.1"/>
    <property type="molecule type" value="Genomic_DNA"/>
</dbReference>
<sequence length="58" mass="6066">MNKTILTSVVALIFISMSLSSCAAIEGIFNAGVGVGIFFVLFIIAIIVFIVMKGKKGA</sequence>
<comment type="caution">
    <text evidence="3">The sequence shown here is derived from an EMBL/GenBank/DDBJ whole genome shotgun (WGS) entry which is preliminary data.</text>
</comment>
<keyword evidence="1" id="KW-0472">Membrane</keyword>
<feature type="transmembrane region" description="Helical" evidence="1">
    <location>
        <begin position="33"/>
        <end position="52"/>
    </location>
</feature>
<gene>
    <name evidence="3" type="ORF">IPP15_16345</name>
</gene>
<organism evidence="3 4">
    <name type="scientific">Candidatus Opimibacter skivensis</name>
    <dbReference type="NCBI Taxonomy" id="2982028"/>
    <lineage>
        <taxon>Bacteria</taxon>
        <taxon>Pseudomonadati</taxon>
        <taxon>Bacteroidota</taxon>
        <taxon>Saprospiria</taxon>
        <taxon>Saprospirales</taxon>
        <taxon>Saprospiraceae</taxon>
        <taxon>Candidatus Opimibacter</taxon>
    </lineage>
</organism>
<evidence type="ECO:0000313" key="3">
    <source>
        <dbReference type="EMBL" id="MBK9983910.1"/>
    </source>
</evidence>
<name>A0A9D7SV81_9BACT</name>
<keyword evidence="3" id="KW-0548">Nucleotidyltransferase</keyword>
<accession>A0A9D7SV81</accession>
<protein>
    <submittedName>
        <fullName evidence="3">Phosphatidate cytidylyltransferase</fullName>
    </submittedName>
</protein>
<dbReference type="AlphaFoldDB" id="A0A9D7SV81"/>
<dbReference type="Proteomes" id="UP000808337">
    <property type="component" value="Unassembled WGS sequence"/>
</dbReference>
<proteinExistence type="predicted"/>
<feature type="signal peptide" evidence="2">
    <location>
        <begin position="1"/>
        <end position="23"/>
    </location>
</feature>
<keyword evidence="1" id="KW-0812">Transmembrane</keyword>
<evidence type="ECO:0000256" key="1">
    <source>
        <dbReference type="SAM" id="Phobius"/>
    </source>
</evidence>
<evidence type="ECO:0000256" key="2">
    <source>
        <dbReference type="SAM" id="SignalP"/>
    </source>
</evidence>
<evidence type="ECO:0000313" key="4">
    <source>
        <dbReference type="Proteomes" id="UP000808337"/>
    </source>
</evidence>
<keyword evidence="2" id="KW-0732">Signal</keyword>
<keyword evidence="3" id="KW-0808">Transferase</keyword>
<dbReference type="GO" id="GO:0016779">
    <property type="term" value="F:nucleotidyltransferase activity"/>
    <property type="evidence" value="ECO:0007669"/>
    <property type="project" value="UniProtKB-KW"/>
</dbReference>
<keyword evidence="1" id="KW-1133">Transmembrane helix</keyword>
<reference evidence="3 4" key="1">
    <citation type="submission" date="2020-10" db="EMBL/GenBank/DDBJ databases">
        <title>Connecting structure to function with the recovery of over 1000 high-quality activated sludge metagenome-assembled genomes encoding full-length rRNA genes using long-read sequencing.</title>
        <authorList>
            <person name="Singleton C.M."/>
            <person name="Petriglieri F."/>
            <person name="Kristensen J.M."/>
            <person name="Kirkegaard R.H."/>
            <person name="Michaelsen T.Y."/>
            <person name="Andersen M.H."/>
            <person name="Karst S.M."/>
            <person name="Dueholm M.S."/>
            <person name="Nielsen P.H."/>
            <person name="Albertsen M."/>
        </authorList>
    </citation>
    <scope>NUCLEOTIDE SEQUENCE [LARGE SCALE GENOMIC DNA]</scope>
    <source>
        <strain evidence="3">Ribe_18-Q3-R11-54_MAXAC.273</strain>
    </source>
</reference>
<feature type="chain" id="PRO_5039665676" evidence="2">
    <location>
        <begin position="24"/>
        <end position="58"/>
    </location>
</feature>